<comment type="subcellular location">
    <subcellularLocation>
        <location evidence="2">Cytoplasm</location>
    </subcellularLocation>
</comment>
<dbReference type="NCBIfam" id="NF008035">
    <property type="entry name" value="PRK10767.1"/>
    <property type="match status" value="1"/>
</dbReference>
<dbReference type="InterPro" id="IPR018253">
    <property type="entry name" value="DnaJ_domain_CS"/>
</dbReference>
<sequence length="384" mass="41071">MSKQDYYETLGIARNATEAEIKKSFKRMAMKYHPDRTQDSKDKETAEEKFKEAKEAYDVLSDSQKRAAYDQFGHAGVDPSAGMGGRPGAGGGSFSDVFGDVFGDIFGGGGGGGGRGGQRVYRGADLRYNLDLSLEDAVKGTSVNIRIPTQVSCGECGGSGARKGTTASTCTTCGGHGQVRMQQGFFSLQQTCPHCHGTGKTIESPCTSCHGHGRVEKQKTLSVKVPAGVDNGDRIRLSGEGEAGENGGPAGDLFVHMNVKPHPIFTRDENDLYCEVPISVSKAALGGELEVPTLNGRVNLKVPAECQSGKLFRLRGKGVKSVRGGAVGDLLCRIAVETPVNLTKKQKDLLKEFENSMQDDTVNHSPKAANWLDGVKKFFEDMKP</sequence>
<feature type="domain" description="J" evidence="13">
    <location>
        <begin position="5"/>
        <end position="73"/>
    </location>
</feature>
<dbReference type="InterPro" id="IPR002939">
    <property type="entry name" value="DnaJ_C"/>
</dbReference>
<dbReference type="SUPFAM" id="SSF49493">
    <property type="entry name" value="HSP40/DnaJ peptide-binding domain"/>
    <property type="match status" value="2"/>
</dbReference>
<evidence type="ECO:0000256" key="6">
    <source>
        <dbReference type="ARBA" id="ARBA00022723"/>
    </source>
</evidence>
<dbReference type="FunFam" id="2.60.260.20:FF:000004">
    <property type="entry name" value="Molecular chaperone DnaJ"/>
    <property type="match status" value="1"/>
</dbReference>
<keyword evidence="7" id="KW-0677">Repeat</keyword>
<dbReference type="Pfam" id="PF01556">
    <property type="entry name" value="DnaJ_C"/>
    <property type="match status" value="1"/>
</dbReference>
<dbReference type="GO" id="GO:0005524">
    <property type="term" value="F:ATP binding"/>
    <property type="evidence" value="ECO:0007669"/>
    <property type="project" value="InterPro"/>
</dbReference>
<evidence type="ECO:0000256" key="4">
    <source>
        <dbReference type="ARBA" id="ARBA00022490"/>
    </source>
</evidence>
<dbReference type="Gene3D" id="2.10.230.10">
    <property type="entry name" value="Heat shock protein DnaJ, cysteine-rich domain"/>
    <property type="match status" value="1"/>
</dbReference>
<dbReference type="Gene3D" id="2.60.260.20">
    <property type="entry name" value="Urease metallochaperone UreE, N-terminal domain"/>
    <property type="match status" value="2"/>
</dbReference>
<comment type="cofactor">
    <cofactor evidence="1">
        <name>Zn(2+)</name>
        <dbReference type="ChEBI" id="CHEBI:29105"/>
    </cofactor>
</comment>
<feature type="domain" description="CR-type" evidence="14">
    <location>
        <begin position="140"/>
        <end position="218"/>
    </location>
</feature>
<evidence type="ECO:0000256" key="5">
    <source>
        <dbReference type="ARBA" id="ARBA00022705"/>
    </source>
</evidence>
<dbReference type="Pfam" id="PF00226">
    <property type="entry name" value="DnaJ"/>
    <property type="match status" value="1"/>
</dbReference>
<dbReference type="CDD" id="cd10747">
    <property type="entry name" value="DnaJ_C"/>
    <property type="match status" value="1"/>
</dbReference>
<dbReference type="SUPFAM" id="SSF57938">
    <property type="entry name" value="DnaJ/Hsp40 cysteine-rich domain"/>
    <property type="match status" value="1"/>
</dbReference>
<feature type="region of interest" description="Disordered" evidence="12">
    <location>
        <begin position="31"/>
        <end position="50"/>
    </location>
</feature>
<dbReference type="InterPro" id="IPR036410">
    <property type="entry name" value="HSP_DnaJ_Cys-rich_dom_sf"/>
</dbReference>
<dbReference type="PANTHER" id="PTHR43096:SF48">
    <property type="entry name" value="CHAPERONE PROTEIN DNAJ"/>
    <property type="match status" value="1"/>
</dbReference>
<evidence type="ECO:0000313" key="15">
    <source>
        <dbReference type="EMBL" id="VAX06049.1"/>
    </source>
</evidence>
<keyword evidence="8" id="KW-0863">Zinc-finger</keyword>
<dbReference type="FunFam" id="1.10.287.110:FF:000034">
    <property type="entry name" value="Chaperone protein DnaJ"/>
    <property type="match status" value="1"/>
</dbReference>
<dbReference type="GO" id="GO:0008270">
    <property type="term" value="F:zinc ion binding"/>
    <property type="evidence" value="ECO:0007669"/>
    <property type="project" value="UniProtKB-KW"/>
</dbReference>
<evidence type="ECO:0000256" key="11">
    <source>
        <dbReference type="ARBA" id="ARBA00023186"/>
    </source>
</evidence>
<accession>A0A3B1AJM4</accession>
<keyword evidence="9" id="KW-0862">Zinc</keyword>
<evidence type="ECO:0000256" key="1">
    <source>
        <dbReference type="ARBA" id="ARBA00001947"/>
    </source>
</evidence>
<dbReference type="AlphaFoldDB" id="A0A3B1AJM4"/>
<dbReference type="InterPro" id="IPR012724">
    <property type="entry name" value="DnaJ"/>
</dbReference>
<dbReference type="CDD" id="cd06257">
    <property type="entry name" value="DnaJ"/>
    <property type="match status" value="1"/>
</dbReference>
<dbReference type="Pfam" id="PF00684">
    <property type="entry name" value="DnaJ_CXXCXGXG"/>
    <property type="match status" value="1"/>
</dbReference>
<dbReference type="InterPro" id="IPR036869">
    <property type="entry name" value="J_dom_sf"/>
</dbReference>
<organism evidence="15">
    <name type="scientific">hydrothermal vent metagenome</name>
    <dbReference type="NCBI Taxonomy" id="652676"/>
    <lineage>
        <taxon>unclassified sequences</taxon>
        <taxon>metagenomes</taxon>
        <taxon>ecological metagenomes</taxon>
    </lineage>
</organism>
<evidence type="ECO:0000256" key="10">
    <source>
        <dbReference type="ARBA" id="ARBA00023016"/>
    </source>
</evidence>
<dbReference type="GO" id="GO:0005737">
    <property type="term" value="C:cytoplasm"/>
    <property type="evidence" value="ECO:0007669"/>
    <property type="project" value="UniProtKB-SubCell"/>
</dbReference>
<dbReference type="InterPro" id="IPR001623">
    <property type="entry name" value="DnaJ_domain"/>
</dbReference>
<dbReference type="InterPro" id="IPR001305">
    <property type="entry name" value="HSP_DnaJ_Cys-rich_dom"/>
</dbReference>
<dbReference type="Gene3D" id="1.10.287.110">
    <property type="entry name" value="DnaJ domain"/>
    <property type="match status" value="1"/>
</dbReference>
<dbReference type="EMBL" id="UOFY01000005">
    <property type="protein sequence ID" value="VAX06049.1"/>
    <property type="molecule type" value="Genomic_DNA"/>
</dbReference>
<protein>
    <submittedName>
        <fullName evidence="15">Chaperone protein DnaJ</fullName>
    </submittedName>
</protein>
<dbReference type="GO" id="GO:0051082">
    <property type="term" value="F:unfolded protein binding"/>
    <property type="evidence" value="ECO:0007669"/>
    <property type="project" value="InterPro"/>
</dbReference>
<dbReference type="NCBIfam" id="TIGR02349">
    <property type="entry name" value="DnaJ_bact"/>
    <property type="match status" value="1"/>
</dbReference>
<proteinExistence type="inferred from homology"/>
<keyword evidence="11" id="KW-0143">Chaperone</keyword>
<evidence type="ECO:0000259" key="14">
    <source>
        <dbReference type="PROSITE" id="PS51188"/>
    </source>
</evidence>
<dbReference type="PROSITE" id="PS00636">
    <property type="entry name" value="DNAJ_1"/>
    <property type="match status" value="1"/>
</dbReference>
<dbReference type="FunFam" id="2.10.230.10:FF:000002">
    <property type="entry name" value="Molecular chaperone DnaJ"/>
    <property type="match status" value="1"/>
</dbReference>
<reference evidence="15" key="1">
    <citation type="submission" date="2018-06" db="EMBL/GenBank/DDBJ databases">
        <authorList>
            <person name="Zhirakovskaya E."/>
        </authorList>
    </citation>
    <scope>NUCLEOTIDE SEQUENCE</scope>
</reference>
<keyword evidence="4" id="KW-0963">Cytoplasm</keyword>
<dbReference type="HAMAP" id="MF_01152">
    <property type="entry name" value="DnaJ"/>
    <property type="match status" value="1"/>
</dbReference>
<name>A0A3B1AJM4_9ZZZZ</name>
<dbReference type="PRINTS" id="PR00625">
    <property type="entry name" value="JDOMAIN"/>
</dbReference>
<evidence type="ECO:0000256" key="8">
    <source>
        <dbReference type="ARBA" id="ARBA00022771"/>
    </source>
</evidence>
<dbReference type="PROSITE" id="PS50076">
    <property type="entry name" value="DNAJ_2"/>
    <property type="match status" value="1"/>
</dbReference>
<gene>
    <name evidence="15" type="ORF">MNBD_GAMMA25-2586</name>
</gene>
<dbReference type="SUPFAM" id="SSF46565">
    <property type="entry name" value="Chaperone J-domain"/>
    <property type="match status" value="1"/>
</dbReference>
<dbReference type="SMART" id="SM00271">
    <property type="entry name" value="DnaJ"/>
    <property type="match status" value="1"/>
</dbReference>
<keyword evidence="6" id="KW-0479">Metal-binding</keyword>
<evidence type="ECO:0000256" key="9">
    <source>
        <dbReference type="ARBA" id="ARBA00022833"/>
    </source>
</evidence>
<evidence type="ECO:0000256" key="2">
    <source>
        <dbReference type="ARBA" id="ARBA00004496"/>
    </source>
</evidence>
<dbReference type="GO" id="GO:0009408">
    <property type="term" value="P:response to heat"/>
    <property type="evidence" value="ECO:0007669"/>
    <property type="project" value="InterPro"/>
</dbReference>
<evidence type="ECO:0000259" key="13">
    <source>
        <dbReference type="PROSITE" id="PS50076"/>
    </source>
</evidence>
<dbReference type="GO" id="GO:0006260">
    <property type="term" value="P:DNA replication"/>
    <property type="evidence" value="ECO:0007669"/>
    <property type="project" value="UniProtKB-KW"/>
</dbReference>
<dbReference type="GO" id="GO:0031072">
    <property type="term" value="F:heat shock protein binding"/>
    <property type="evidence" value="ECO:0007669"/>
    <property type="project" value="InterPro"/>
</dbReference>
<keyword evidence="10" id="KW-0346">Stress response</keyword>
<evidence type="ECO:0000256" key="12">
    <source>
        <dbReference type="SAM" id="MobiDB-lite"/>
    </source>
</evidence>
<feature type="compositionally biased region" description="Basic and acidic residues" evidence="12">
    <location>
        <begin position="32"/>
        <end position="50"/>
    </location>
</feature>
<dbReference type="GO" id="GO:0042026">
    <property type="term" value="P:protein refolding"/>
    <property type="evidence" value="ECO:0007669"/>
    <property type="project" value="TreeGrafter"/>
</dbReference>
<evidence type="ECO:0000256" key="7">
    <source>
        <dbReference type="ARBA" id="ARBA00022737"/>
    </source>
</evidence>
<dbReference type="PROSITE" id="PS51188">
    <property type="entry name" value="ZF_CR"/>
    <property type="match status" value="1"/>
</dbReference>
<dbReference type="PANTHER" id="PTHR43096">
    <property type="entry name" value="DNAJ HOMOLOG 1, MITOCHONDRIAL-RELATED"/>
    <property type="match status" value="1"/>
</dbReference>
<dbReference type="CDD" id="cd10719">
    <property type="entry name" value="DnaJ_zf"/>
    <property type="match status" value="1"/>
</dbReference>
<comment type="subunit">
    <text evidence="3">Homodimer.</text>
</comment>
<keyword evidence="5" id="KW-0235">DNA replication</keyword>
<dbReference type="InterPro" id="IPR008971">
    <property type="entry name" value="HSP40/DnaJ_pept-bd"/>
</dbReference>
<evidence type="ECO:0000256" key="3">
    <source>
        <dbReference type="ARBA" id="ARBA00011738"/>
    </source>
</evidence>